<dbReference type="InterPro" id="IPR008538">
    <property type="entry name" value="Uma2"/>
</dbReference>
<organism evidence="2 3">
    <name type="scientific">Virgisporangium ochraceum</name>
    <dbReference type="NCBI Taxonomy" id="65505"/>
    <lineage>
        <taxon>Bacteria</taxon>
        <taxon>Bacillati</taxon>
        <taxon>Actinomycetota</taxon>
        <taxon>Actinomycetes</taxon>
        <taxon>Micromonosporales</taxon>
        <taxon>Micromonosporaceae</taxon>
        <taxon>Virgisporangium</taxon>
    </lineage>
</organism>
<dbReference type="Gene3D" id="3.90.1570.10">
    <property type="entry name" value="tt1808, chain A"/>
    <property type="match status" value="1"/>
</dbReference>
<evidence type="ECO:0000313" key="3">
    <source>
        <dbReference type="Proteomes" id="UP000635606"/>
    </source>
</evidence>
<evidence type="ECO:0000259" key="1">
    <source>
        <dbReference type="Pfam" id="PF05685"/>
    </source>
</evidence>
<dbReference type="SUPFAM" id="SSF52980">
    <property type="entry name" value="Restriction endonuclease-like"/>
    <property type="match status" value="1"/>
</dbReference>
<name>A0A8J4E8F6_9ACTN</name>
<evidence type="ECO:0000313" key="2">
    <source>
        <dbReference type="EMBL" id="GIJ65621.1"/>
    </source>
</evidence>
<dbReference type="EMBL" id="BOPH01000007">
    <property type="protein sequence ID" value="GIJ65621.1"/>
    <property type="molecule type" value="Genomic_DNA"/>
</dbReference>
<sequence length="203" mass="21821">MTAQLIEPIPETMPSYTVDDLFTLPENGNRYQVFGGSLVMSPAPAPLHQIVAYELQKVLDPLVEPHRARALATLAVRVTDKDGPVPDIVVVDAAELRGLTGAVPVAAVLTAIEVVSPSTALLDRSAKPDLYADAGIPCYWRVELKRSRRHDGPFPLIIVQVLEKDGSVRMVEGAAGAEHTFPLAVGPDTWVDVTLDPATLDTL</sequence>
<dbReference type="RefSeq" id="WP_203925629.1">
    <property type="nucleotide sequence ID" value="NZ_BOPH01000007.1"/>
</dbReference>
<dbReference type="PANTHER" id="PTHR34107">
    <property type="entry name" value="SLL0198 PROTEIN-RELATED"/>
    <property type="match status" value="1"/>
</dbReference>
<gene>
    <name evidence="2" type="ORF">Voc01_005380</name>
</gene>
<keyword evidence="3" id="KW-1185">Reference proteome</keyword>
<accession>A0A8J4E8F6</accession>
<dbReference type="Proteomes" id="UP000635606">
    <property type="component" value="Unassembled WGS sequence"/>
</dbReference>
<reference evidence="2" key="1">
    <citation type="submission" date="2021-01" db="EMBL/GenBank/DDBJ databases">
        <title>Whole genome shotgun sequence of Virgisporangium ochraceum NBRC 16418.</title>
        <authorList>
            <person name="Komaki H."/>
            <person name="Tamura T."/>
        </authorList>
    </citation>
    <scope>NUCLEOTIDE SEQUENCE</scope>
    <source>
        <strain evidence="2">NBRC 16418</strain>
    </source>
</reference>
<dbReference type="CDD" id="cd06260">
    <property type="entry name" value="DUF820-like"/>
    <property type="match status" value="1"/>
</dbReference>
<protein>
    <recommendedName>
        <fullName evidence="1">Putative restriction endonuclease domain-containing protein</fullName>
    </recommendedName>
</protein>
<dbReference type="AlphaFoldDB" id="A0A8J4E8F6"/>
<comment type="caution">
    <text evidence="2">The sequence shown here is derived from an EMBL/GenBank/DDBJ whole genome shotgun (WGS) entry which is preliminary data.</text>
</comment>
<dbReference type="InterPro" id="IPR011335">
    <property type="entry name" value="Restrct_endonuc-II-like"/>
</dbReference>
<dbReference type="Pfam" id="PF05685">
    <property type="entry name" value="Uma2"/>
    <property type="match status" value="1"/>
</dbReference>
<dbReference type="PANTHER" id="PTHR34107:SF4">
    <property type="entry name" value="SLL1222 PROTEIN"/>
    <property type="match status" value="1"/>
</dbReference>
<feature type="domain" description="Putative restriction endonuclease" evidence="1">
    <location>
        <begin position="19"/>
        <end position="147"/>
    </location>
</feature>
<dbReference type="InterPro" id="IPR012296">
    <property type="entry name" value="Nuclease_put_TT1808"/>
</dbReference>
<proteinExistence type="predicted"/>